<dbReference type="EMBL" id="GAIX01006761">
    <property type="protein sequence ID" value="JAA85799.1"/>
    <property type="molecule type" value="Transcribed_RNA"/>
</dbReference>
<reference evidence="7" key="1">
    <citation type="journal article" date="2013" name="BMC Genomics">
        <title>Unscrambling butterfly oogenesis.</title>
        <authorList>
            <person name="Carter J.M."/>
            <person name="Baker S.C."/>
            <person name="Pink R."/>
            <person name="Carter D.R."/>
            <person name="Collins A."/>
            <person name="Tomlin J."/>
            <person name="Gibbs M."/>
            <person name="Breuker C.J."/>
        </authorList>
    </citation>
    <scope>NUCLEOTIDE SEQUENCE</scope>
    <source>
        <tissue evidence="7">Ovary</tissue>
    </source>
</reference>
<comment type="subcellular location">
    <subcellularLocation>
        <location evidence="1">Membrane</location>
        <topology evidence="1">Multi-pass membrane protein</topology>
    </subcellularLocation>
</comment>
<sequence length="92" mass="10557">MAEQLERVPARLRDVQRATVELRSKADELNTGLRQVKTQLLRTLARCQEPQCVQLQEKYQIGQLDTDIQYDKIPDVSELLHNVTQLVDGAAR</sequence>
<evidence type="ECO:0000256" key="5">
    <source>
        <dbReference type="ARBA" id="ARBA00023136"/>
    </source>
</evidence>
<dbReference type="PANTHER" id="PTHR22730">
    <property type="entry name" value="PROMININ PROM PROTEIN"/>
    <property type="match status" value="1"/>
</dbReference>
<dbReference type="Pfam" id="PF05478">
    <property type="entry name" value="Prominin"/>
    <property type="match status" value="1"/>
</dbReference>
<protein>
    <submittedName>
        <fullName evidence="7">Prominin (Prom) protein</fullName>
    </submittedName>
</protein>
<dbReference type="GO" id="GO:0016020">
    <property type="term" value="C:membrane"/>
    <property type="evidence" value="ECO:0007669"/>
    <property type="project" value="UniProtKB-SubCell"/>
</dbReference>
<evidence type="ECO:0000313" key="7">
    <source>
        <dbReference type="EMBL" id="JAA85799.1"/>
    </source>
</evidence>
<keyword evidence="6" id="KW-0325">Glycoprotein</keyword>
<keyword evidence="3" id="KW-0812">Transmembrane</keyword>
<reference evidence="7" key="2">
    <citation type="submission" date="2013-05" db="EMBL/GenBank/DDBJ databases">
        <authorList>
            <person name="Carter J.-M."/>
            <person name="Baker S.C."/>
            <person name="Pink R."/>
            <person name="Carter D.R.F."/>
            <person name="Collins A."/>
            <person name="Tomlin J."/>
            <person name="Gibbs M."/>
            <person name="Breuker C.J."/>
        </authorList>
    </citation>
    <scope>NUCLEOTIDE SEQUENCE</scope>
    <source>
        <tissue evidence="7">Ovary</tissue>
    </source>
</reference>
<evidence type="ECO:0000256" key="3">
    <source>
        <dbReference type="ARBA" id="ARBA00022692"/>
    </source>
</evidence>
<keyword evidence="5" id="KW-0472">Membrane</keyword>
<accession>S4P6P7</accession>
<dbReference type="InterPro" id="IPR008795">
    <property type="entry name" value="Prominin"/>
</dbReference>
<evidence type="ECO:0000256" key="2">
    <source>
        <dbReference type="ARBA" id="ARBA00006058"/>
    </source>
</evidence>
<evidence type="ECO:0000256" key="1">
    <source>
        <dbReference type="ARBA" id="ARBA00004141"/>
    </source>
</evidence>
<organism evidence="7">
    <name type="scientific">Pararge aegeria</name>
    <name type="common">speckled wood butterfly</name>
    <dbReference type="NCBI Taxonomy" id="116150"/>
    <lineage>
        <taxon>Eukaryota</taxon>
        <taxon>Metazoa</taxon>
        <taxon>Ecdysozoa</taxon>
        <taxon>Arthropoda</taxon>
        <taxon>Hexapoda</taxon>
        <taxon>Insecta</taxon>
        <taxon>Pterygota</taxon>
        <taxon>Neoptera</taxon>
        <taxon>Endopterygota</taxon>
        <taxon>Lepidoptera</taxon>
        <taxon>Glossata</taxon>
        <taxon>Ditrysia</taxon>
        <taxon>Papilionoidea</taxon>
        <taxon>Nymphalidae</taxon>
        <taxon>Satyrinae</taxon>
        <taxon>Satyrini</taxon>
        <taxon>Parargina</taxon>
        <taxon>Pararge</taxon>
    </lineage>
</organism>
<feature type="non-terminal residue" evidence="7">
    <location>
        <position position="92"/>
    </location>
</feature>
<name>S4P6P7_9NEOP</name>
<dbReference type="AlphaFoldDB" id="S4P6P7"/>
<keyword evidence="4" id="KW-1133">Transmembrane helix</keyword>
<dbReference type="PANTHER" id="PTHR22730:SF1">
    <property type="entry name" value="PROMININ-LIKE PROTEIN"/>
    <property type="match status" value="1"/>
</dbReference>
<comment type="similarity">
    <text evidence="2">Belongs to the prominin family.</text>
</comment>
<evidence type="ECO:0000256" key="6">
    <source>
        <dbReference type="ARBA" id="ARBA00023180"/>
    </source>
</evidence>
<evidence type="ECO:0000256" key="4">
    <source>
        <dbReference type="ARBA" id="ARBA00022989"/>
    </source>
</evidence>
<proteinExistence type="inferred from homology"/>